<reference evidence="1 4" key="2">
    <citation type="submission" date="2019-06" db="EMBL/GenBank/DDBJ databases">
        <title>Whole genome shotgun sequence of Brevibacillus formosus NBRC 15716.</title>
        <authorList>
            <person name="Hosoyama A."/>
            <person name="Uohara A."/>
            <person name="Ohji S."/>
            <person name="Ichikawa N."/>
        </authorList>
    </citation>
    <scope>NUCLEOTIDE SEQUENCE [LARGE SCALE GENOMIC DNA]</scope>
    <source>
        <strain evidence="1 4">NBRC 15716</strain>
    </source>
</reference>
<keyword evidence="4" id="KW-1185">Reference proteome</keyword>
<gene>
    <name evidence="2" type="ORF">AA984_22325</name>
    <name evidence="1" type="ORF">BFO01nite_28440</name>
</gene>
<comment type="caution">
    <text evidence="2">The sequence shown here is derived from an EMBL/GenBank/DDBJ whole genome shotgun (WGS) entry which is preliminary data.</text>
</comment>
<dbReference type="EMBL" id="LDCN01000007">
    <property type="protein sequence ID" value="KLH97297.1"/>
    <property type="molecule type" value="Genomic_DNA"/>
</dbReference>
<sequence>MNRYYLNNFYIGKISFEERIKVMLSFLNQGDIFLFFHTKDHFEKHCTPQEKEFIGPRIRFINNEWVFPWGTQPLQNNSLVWYEINDSNEVEESLGINNLFTCLVIQKNDEFMNHGYVLSLRESVDSFVLIIDEKRKGDFMGRVFPKIKCYFTEEVKLAPIEKIYP</sequence>
<protein>
    <submittedName>
        <fullName evidence="2">Uncharacterized protein</fullName>
    </submittedName>
</protein>
<evidence type="ECO:0000313" key="1">
    <source>
        <dbReference type="EMBL" id="GED58712.1"/>
    </source>
</evidence>
<dbReference type="Proteomes" id="UP000035218">
    <property type="component" value="Unassembled WGS sequence"/>
</dbReference>
<evidence type="ECO:0000313" key="3">
    <source>
        <dbReference type="Proteomes" id="UP000035218"/>
    </source>
</evidence>
<accession>A0A837KHR1</accession>
<dbReference type="RefSeq" id="WP_047072920.1">
    <property type="nucleotide sequence ID" value="NZ_BJOL01000015.1"/>
</dbReference>
<dbReference type="OrthoDB" id="2469999at2"/>
<evidence type="ECO:0000313" key="4">
    <source>
        <dbReference type="Proteomes" id="UP000319498"/>
    </source>
</evidence>
<name>A0A837KHR1_9BACL</name>
<dbReference type="AlphaFoldDB" id="A0A837KHR1"/>
<evidence type="ECO:0000313" key="2">
    <source>
        <dbReference type="EMBL" id="KLH97297.1"/>
    </source>
</evidence>
<organism evidence="2 3">
    <name type="scientific">Brevibacillus formosus</name>
    <dbReference type="NCBI Taxonomy" id="54913"/>
    <lineage>
        <taxon>Bacteria</taxon>
        <taxon>Bacillati</taxon>
        <taxon>Bacillota</taxon>
        <taxon>Bacilli</taxon>
        <taxon>Bacillales</taxon>
        <taxon>Paenibacillaceae</taxon>
        <taxon>Brevibacillus</taxon>
    </lineage>
</organism>
<dbReference type="GeneID" id="87587789"/>
<reference evidence="2 3" key="1">
    <citation type="submission" date="2015-05" db="EMBL/GenBank/DDBJ databases">
        <title>Genome sequencing project for genomic taxonomy and phylogenomics of Bacillus-like bacteria.</title>
        <authorList>
            <person name="Liu B."/>
            <person name="Wang J."/>
            <person name="Zhu Y."/>
            <person name="Liu G."/>
            <person name="Chen Q."/>
            <person name="Chen Z."/>
            <person name="Lan J."/>
            <person name="Che J."/>
            <person name="Ge C."/>
            <person name="Shi H."/>
            <person name="Pan Z."/>
            <person name="Liu X."/>
        </authorList>
    </citation>
    <scope>NUCLEOTIDE SEQUENCE [LARGE SCALE GENOMIC DNA]</scope>
    <source>
        <strain evidence="2 3">DSM 9885</strain>
    </source>
</reference>
<dbReference type="Proteomes" id="UP000319498">
    <property type="component" value="Unassembled WGS sequence"/>
</dbReference>
<dbReference type="EMBL" id="BJOL01000015">
    <property type="protein sequence ID" value="GED58712.1"/>
    <property type="molecule type" value="Genomic_DNA"/>
</dbReference>
<proteinExistence type="predicted"/>